<protein>
    <recommendedName>
        <fullName evidence="3">Glycerophosphoryl diester phosphodiesterase</fullName>
    </recommendedName>
</protein>
<evidence type="ECO:0000313" key="2">
    <source>
        <dbReference type="Proteomes" id="UP000664109"/>
    </source>
</evidence>
<comment type="caution">
    <text evidence="1">The sequence shown here is derived from an EMBL/GenBank/DDBJ whole genome shotgun (WGS) entry which is preliminary data.</text>
</comment>
<proteinExistence type="predicted"/>
<name>A0ABS2V236_9ACTN</name>
<dbReference type="RefSeq" id="WP_205377968.1">
    <property type="nucleotide sequence ID" value="NZ_JAFEJA010000002.1"/>
</dbReference>
<dbReference type="EMBL" id="JAFEJA010000002">
    <property type="protein sequence ID" value="MBM9623902.1"/>
    <property type="molecule type" value="Genomic_DNA"/>
</dbReference>
<dbReference type="Proteomes" id="UP000664109">
    <property type="component" value="Unassembled WGS sequence"/>
</dbReference>
<organism evidence="1 2">
    <name type="scientific">Streptomyces zhihengii</name>
    <dbReference type="NCBI Taxonomy" id="1818004"/>
    <lineage>
        <taxon>Bacteria</taxon>
        <taxon>Bacillati</taxon>
        <taxon>Actinomycetota</taxon>
        <taxon>Actinomycetes</taxon>
        <taxon>Kitasatosporales</taxon>
        <taxon>Streptomycetaceae</taxon>
        <taxon>Streptomyces</taxon>
    </lineage>
</organism>
<gene>
    <name evidence="1" type="ORF">JE024_35540</name>
</gene>
<evidence type="ECO:0000313" key="1">
    <source>
        <dbReference type="EMBL" id="MBM9623902.1"/>
    </source>
</evidence>
<reference evidence="1 2" key="1">
    <citation type="journal article" date="2016" name="Arch. Microbiol.">
        <title>Streptomyces zhihengii sp. nov., isolated from rhizospheric soil of Psammosilene tunicoides.</title>
        <authorList>
            <person name="Huang M.J."/>
            <person name="Fei J.J."/>
            <person name="Salam N."/>
            <person name="Kim C.J."/>
            <person name="Hozzein W.N."/>
            <person name="Xiao M."/>
            <person name="Huang H.Q."/>
            <person name="Li W.J."/>
        </authorList>
    </citation>
    <scope>NUCLEOTIDE SEQUENCE [LARGE SCALE GENOMIC DNA]</scope>
    <source>
        <strain evidence="1 2">YIM T102</strain>
    </source>
</reference>
<evidence type="ECO:0008006" key="3">
    <source>
        <dbReference type="Google" id="ProtNLM"/>
    </source>
</evidence>
<keyword evidence="2" id="KW-1185">Reference proteome</keyword>
<accession>A0ABS2V236</accession>
<sequence length="73" mass="8160">MQTLSFHSQGLQETQAFLSSAYAPMKIGGWPSETGASISRRQVDGLMIDKLDFDYTMATEMRRTGARWVGHCC</sequence>